<accession>A0A9D1NWN1</accession>
<name>A0A9D1NWN1_9FIRM</name>
<organism evidence="1 2">
    <name type="scientific">Candidatus Pullilachnospira stercoravium</name>
    <dbReference type="NCBI Taxonomy" id="2840913"/>
    <lineage>
        <taxon>Bacteria</taxon>
        <taxon>Bacillati</taxon>
        <taxon>Bacillota</taxon>
        <taxon>Clostridia</taxon>
        <taxon>Lachnospirales</taxon>
        <taxon>Lachnospiraceae</taxon>
        <taxon>Lachnospiraceae incertae sedis</taxon>
        <taxon>Candidatus Pullilachnospira</taxon>
    </lineage>
</organism>
<gene>
    <name evidence="1" type="ORF">IAA63_14100</name>
</gene>
<dbReference type="Proteomes" id="UP000886723">
    <property type="component" value="Unassembled WGS sequence"/>
</dbReference>
<sequence>MRKGFVGFLILIFAAGCSGNNQQTEEIQSDRKTENLVVYTMEEDLYADQAVGNFQKAYPETEVEVRKLPYDDLEEQRTVIAAEFMAGDGGDLYLNADDYFDDLYKMQESGLMEDLMPWFREDPDFSEEDYVDGTFDLYEDEEDCFVIPIYSGFSYYFLFNDRLQELGMDPAEAEDMEEMIRTVWKFYEKYPEETAFSSHSPYYAGPEWLGFRVAEGNLEVFDSPVLRQMEELYKRQVYPEGESILTYDTEQSMREQEEILRGERCCLGKLGGIFQLEEYIRMGGEEQATIAGIGTDGPAVSCDGENFISAGSGNKEMAFELLKMYMEEVFHSAGTTTVNKETNRTLMENIRNQYGRDQVVIDEKTYPGLTEKTFGKLEADLDRMAVYPQTSYEVSGKYREMMEPFYTGEASFDRCMGEFKEYMGIYYSE</sequence>
<dbReference type="SUPFAM" id="SSF53850">
    <property type="entry name" value="Periplasmic binding protein-like II"/>
    <property type="match status" value="1"/>
</dbReference>
<dbReference type="EMBL" id="DVON01000292">
    <property type="protein sequence ID" value="HIV14252.1"/>
    <property type="molecule type" value="Genomic_DNA"/>
</dbReference>
<dbReference type="Pfam" id="PF01547">
    <property type="entry name" value="SBP_bac_1"/>
    <property type="match status" value="1"/>
</dbReference>
<reference evidence="1" key="1">
    <citation type="submission" date="2020-10" db="EMBL/GenBank/DDBJ databases">
        <authorList>
            <person name="Gilroy R."/>
        </authorList>
    </citation>
    <scope>NUCLEOTIDE SEQUENCE</scope>
    <source>
        <strain evidence="1">ChiBcec2-4451</strain>
    </source>
</reference>
<comment type="caution">
    <text evidence="1">The sequence shown here is derived from an EMBL/GenBank/DDBJ whole genome shotgun (WGS) entry which is preliminary data.</text>
</comment>
<dbReference type="PROSITE" id="PS51257">
    <property type="entry name" value="PROKAR_LIPOPROTEIN"/>
    <property type="match status" value="1"/>
</dbReference>
<dbReference type="InterPro" id="IPR006059">
    <property type="entry name" value="SBP"/>
</dbReference>
<dbReference type="Gene3D" id="3.40.190.10">
    <property type="entry name" value="Periplasmic binding protein-like II"/>
    <property type="match status" value="1"/>
</dbReference>
<evidence type="ECO:0000313" key="2">
    <source>
        <dbReference type="Proteomes" id="UP000886723"/>
    </source>
</evidence>
<reference evidence="1" key="2">
    <citation type="journal article" date="2021" name="PeerJ">
        <title>Extensive microbial diversity within the chicken gut microbiome revealed by metagenomics and culture.</title>
        <authorList>
            <person name="Gilroy R."/>
            <person name="Ravi A."/>
            <person name="Getino M."/>
            <person name="Pursley I."/>
            <person name="Horton D.L."/>
            <person name="Alikhan N.F."/>
            <person name="Baker D."/>
            <person name="Gharbi K."/>
            <person name="Hall N."/>
            <person name="Watson M."/>
            <person name="Adriaenssens E.M."/>
            <person name="Foster-Nyarko E."/>
            <person name="Jarju S."/>
            <person name="Secka A."/>
            <person name="Antonio M."/>
            <person name="Oren A."/>
            <person name="Chaudhuri R.R."/>
            <person name="La Ragione R."/>
            <person name="Hildebrand F."/>
            <person name="Pallen M.J."/>
        </authorList>
    </citation>
    <scope>NUCLEOTIDE SEQUENCE</scope>
    <source>
        <strain evidence="1">ChiBcec2-4451</strain>
    </source>
</reference>
<proteinExistence type="predicted"/>
<dbReference type="AlphaFoldDB" id="A0A9D1NWN1"/>
<protein>
    <submittedName>
        <fullName evidence="1">Carbohydrate ABC transporter substrate-binding protein</fullName>
    </submittedName>
</protein>
<evidence type="ECO:0000313" key="1">
    <source>
        <dbReference type="EMBL" id="HIV14252.1"/>
    </source>
</evidence>